<protein>
    <submittedName>
        <fullName evidence="1">1821_t:CDS:1</fullName>
    </submittedName>
</protein>
<dbReference type="EMBL" id="CAJVQC010030081">
    <property type="protein sequence ID" value="CAG8744573.1"/>
    <property type="molecule type" value="Genomic_DNA"/>
</dbReference>
<comment type="caution">
    <text evidence="1">The sequence shown here is derived from an EMBL/GenBank/DDBJ whole genome shotgun (WGS) entry which is preliminary data.</text>
</comment>
<dbReference type="Proteomes" id="UP000789920">
    <property type="component" value="Unassembled WGS sequence"/>
</dbReference>
<feature type="non-terminal residue" evidence="1">
    <location>
        <position position="1"/>
    </location>
</feature>
<sequence>LQLINLIDEELENPILFDANIVLSIGKEEYVPTVIESHLANERSNCLEDIQKYWQDKIHNRKYKSNSYSL</sequence>
<proteinExistence type="predicted"/>
<name>A0ACA9QAI5_9GLOM</name>
<gene>
    <name evidence="1" type="ORF">RPERSI_LOCUS13515</name>
</gene>
<accession>A0ACA9QAI5</accession>
<reference evidence="1" key="1">
    <citation type="submission" date="2021-06" db="EMBL/GenBank/DDBJ databases">
        <authorList>
            <person name="Kallberg Y."/>
            <person name="Tangrot J."/>
            <person name="Rosling A."/>
        </authorList>
    </citation>
    <scope>NUCLEOTIDE SEQUENCE</scope>
    <source>
        <strain evidence="1">MA461A</strain>
    </source>
</reference>
<evidence type="ECO:0000313" key="2">
    <source>
        <dbReference type="Proteomes" id="UP000789920"/>
    </source>
</evidence>
<keyword evidence="2" id="KW-1185">Reference proteome</keyword>
<organism evidence="1 2">
    <name type="scientific">Racocetra persica</name>
    <dbReference type="NCBI Taxonomy" id="160502"/>
    <lineage>
        <taxon>Eukaryota</taxon>
        <taxon>Fungi</taxon>
        <taxon>Fungi incertae sedis</taxon>
        <taxon>Mucoromycota</taxon>
        <taxon>Glomeromycotina</taxon>
        <taxon>Glomeromycetes</taxon>
        <taxon>Diversisporales</taxon>
        <taxon>Gigasporaceae</taxon>
        <taxon>Racocetra</taxon>
    </lineage>
</organism>
<evidence type="ECO:0000313" key="1">
    <source>
        <dbReference type="EMBL" id="CAG8744573.1"/>
    </source>
</evidence>